<evidence type="ECO:0000313" key="12">
    <source>
        <dbReference type="EMBL" id="GGP11464.1"/>
    </source>
</evidence>
<keyword evidence="6" id="KW-0418">Kinase</keyword>
<dbReference type="CDD" id="cd16917">
    <property type="entry name" value="HATPase_UhpB-NarQ-NarX-like"/>
    <property type="match status" value="1"/>
</dbReference>
<keyword evidence="10" id="KW-0472">Membrane</keyword>
<dbReference type="InterPro" id="IPR036890">
    <property type="entry name" value="HATPase_C_sf"/>
</dbReference>
<keyword evidence="7" id="KW-0067">ATP-binding</keyword>
<proteinExistence type="predicted"/>
<dbReference type="GO" id="GO:0000155">
    <property type="term" value="F:phosphorelay sensor kinase activity"/>
    <property type="evidence" value="ECO:0007669"/>
    <property type="project" value="InterPro"/>
</dbReference>
<keyword evidence="8" id="KW-0902">Two-component regulatory system</keyword>
<dbReference type="PANTHER" id="PTHR24421:SF10">
    <property type="entry name" value="NITRATE_NITRITE SENSOR PROTEIN NARQ"/>
    <property type="match status" value="1"/>
</dbReference>
<dbReference type="SUPFAM" id="SSF55874">
    <property type="entry name" value="ATPase domain of HSP90 chaperone/DNA topoisomerase II/histidine kinase"/>
    <property type="match status" value="1"/>
</dbReference>
<evidence type="ECO:0000256" key="1">
    <source>
        <dbReference type="ARBA" id="ARBA00000085"/>
    </source>
</evidence>
<evidence type="ECO:0000256" key="8">
    <source>
        <dbReference type="ARBA" id="ARBA00023012"/>
    </source>
</evidence>
<dbReference type="PANTHER" id="PTHR24421">
    <property type="entry name" value="NITRATE/NITRITE SENSOR PROTEIN NARX-RELATED"/>
    <property type="match status" value="1"/>
</dbReference>
<evidence type="ECO:0000256" key="4">
    <source>
        <dbReference type="ARBA" id="ARBA00022679"/>
    </source>
</evidence>
<dbReference type="AlphaFoldDB" id="A0A918ABQ5"/>
<evidence type="ECO:0000256" key="7">
    <source>
        <dbReference type="ARBA" id="ARBA00022840"/>
    </source>
</evidence>
<keyword evidence="13" id="KW-1185">Reference proteome</keyword>
<evidence type="ECO:0000256" key="2">
    <source>
        <dbReference type="ARBA" id="ARBA00012438"/>
    </source>
</evidence>
<dbReference type="InterPro" id="IPR050482">
    <property type="entry name" value="Sensor_HK_TwoCompSys"/>
</dbReference>
<accession>A0A918ABQ5</accession>
<keyword evidence="3" id="KW-0597">Phosphoprotein</keyword>
<gene>
    <name evidence="12" type="ORF">GCM10012278_55170</name>
</gene>
<reference evidence="12" key="1">
    <citation type="journal article" date="2014" name="Int. J. Syst. Evol. Microbiol.">
        <title>Complete genome sequence of Corynebacterium casei LMG S-19264T (=DSM 44701T), isolated from a smear-ripened cheese.</title>
        <authorList>
            <consortium name="US DOE Joint Genome Institute (JGI-PGF)"/>
            <person name="Walter F."/>
            <person name="Albersmeier A."/>
            <person name="Kalinowski J."/>
            <person name="Ruckert C."/>
        </authorList>
    </citation>
    <scope>NUCLEOTIDE SEQUENCE</scope>
    <source>
        <strain evidence="12">CGMCC 4.7430</strain>
    </source>
</reference>
<reference evidence="12" key="2">
    <citation type="submission" date="2020-09" db="EMBL/GenBank/DDBJ databases">
        <authorList>
            <person name="Sun Q."/>
            <person name="Zhou Y."/>
        </authorList>
    </citation>
    <scope>NUCLEOTIDE SEQUENCE</scope>
    <source>
        <strain evidence="12">CGMCC 4.7430</strain>
    </source>
</reference>
<evidence type="ECO:0000256" key="3">
    <source>
        <dbReference type="ARBA" id="ARBA00022553"/>
    </source>
</evidence>
<evidence type="ECO:0000256" key="9">
    <source>
        <dbReference type="SAM" id="MobiDB-lite"/>
    </source>
</evidence>
<evidence type="ECO:0000313" key="13">
    <source>
        <dbReference type="Proteomes" id="UP000660745"/>
    </source>
</evidence>
<keyword evidence="10" id="KW-1133">Transmembrane helix</keyword>
<dbReference type="Pfam" id="PF02518">
    <property type="entry name" value="HATPase_c"/>
    <property type="match status" value="1"/>
</dbReference>
<dbReference type="Proteomes" id="UP000660745">
    <property type="component" value="Unassembled WGS sequence"/>
</dbReference>
<dbReference type="InterPro" id="IPR011712">
    <property type="entry name" value="Sig_transdc_His_kin_sub3_dim/P"/>
</dbReference>
<dbReference type="GO" id="GO:0016020">
    <property type="term" value="C:membrane"/>
    <property type="evidence" value="ECO:0007669"/>
    <property type="project" value="InterPro"/>
</dbReference>
<evidence type="ECO:0000256" key="10">
    <source>
        <dbReference type="SAM" id="Phobius"/>
    </source>
</evidence>
<dbReference type="InterPro" id="IPR003594">
    <property type="entry name" value="HATPase_dom"/>
</dbReference>
<keyword evidence="10" id="KW-0812">Transmembrane</keyword>
<dbReference type="EC" id="2.7.13.3" evidence="2"/>
<evidence type="ECO:0000259" key="11">
    <source>
        <dbReference type="SMART" id="SM00387"/>
    </source>
</evidence>
<dbReference type="GO" id="GO:0046983">
    <property type="term" value="F:protein dimerization activity"/>
    <property type="evidence" value="ECO:0007669"/>
    <property type="project" value="InterPro"/>
</dbReference>
<feature type="transmembrane region" description="Helical" evidence="10">
    <location>
        <begin position="82"/>
        <end position="102"/>
    </location>
</feature>
<protein>
    <recommendedName>
        <fullName evidence="2">histidine kinase</fullName>
        <ecNumber evidence="2">2.7.13.3</ecNumber>
    </recommendedName>
</protein>
<keyword evidence="4" id="KW-0808">Transferase</keyword>
<dbReference type="Gene3D" id="1.20.5.1930">
    <property type="match status" value="1"/>
</dbReference>
<dbReference type="Pfam" id="PF07730">
    <property type="entry name" value="HisKA_3"/>
    <property type="match status" value="1"/>
</dbReference>
<evidence type="ECO:0000256" key="6">
    <source>
        <dbReference type="ARBA" id="ARBA00022777"/>
    </source>
</evidence>
<feature type="domain" description="Histidine kinase/HSP90-like ATPase" evidence="11">
    <location>
        <begin position="463"/>
        <end position="556"/>
    </location>
</feature>
<feature type="transmembrane region" description="Helical" evidence="10">
    <location>
        <begin position="173"/>
        <end position="192"/>
    </location>
</feature>
<dbReference type="Gene3D" id="3.30.565.10">
    <property type="entry name" value="Histidine kinase-like ATPase, C-terminal domain"/>
    <property type="match status" value="1"/>
</dbReference>
<organism evidence="12 13">
    <name type="scientific">Nonomuraea glycinis</name>
    <dbReference type="NCBI Taxonomy" id="2047744"/>
    <lineage>
        <taxon>Bacteria</taxon>
        <taxon>Bacillati</taxon>
        <taxon>Actinomycetota</taxon>
        <taxon>Actinomycetes</taxon>
        <taxon>Streptosporangiales</taxon>
        <taxon>Streptosporangiaceae</taxon>
        <taxon>Nonomuraea</taxon>
    </lineage>
</organism>
<feature type="compositionally biased region" description="Basic and acidic residues" evidence="9">
    <location>
        <begin position="349"/>
        <end position="381"/>
    </location>
</feature>
<comment type="caution">
    <text evidence="12">The sequence shown here is derived from an EMBL/GenBank/DDBJ whole genome shotgun (WGS) entry which is preliminary data.</text>
</comment>
<comment type="catalytic activity">
    <reaction evidence="1">
        <text>ATP + protein L-histidine = ADP + protein N-phospho-L-histidine.</text>
        <dbReference type="EC" id="2.7.13.3"/>
    </reaction>
</comment>
<feature type="transmembrane region" description="Helical" evidence="10">
    <location>
        <begin position="133"/>
        <end position="161"/>
    </location>
</feature>
<feature type="transmembrane region" description="Helical" evidence="10">
    <location>
        <begin position="204"/>
        <end position="224"/>
    </location>
</feature>
<dbReference type="EMBL" id="BMNK01000010">
    <property type="protein sequence ID" value="GGP11464.1"/>
    <property type="molecule type" value="Genomic_DNA"/>
</dbReference>
<dbReference type="SMART" id="SM00387">
    <property type="entry name" value="HATPase_c"/>
    <property type="match status" value="1"/>
</dbReference>
<keyword evidence="5" id="KW-0547">Nucleotide-binding</keyword>
<sequence>MARQHGEGEVIDRERAAVAFREVLEIDHAVRLRHGGPSPHRTTVRTSISDPGLTCEPRFTGYLRRVNASQPLFARRLPRAQLIMLDMAAGLGLSLVFLTAAVNAGELPPWVRLAVPLGLGLPLAMRRVLPLPVFLFTLVVAIVAVWLGAVSFAYVSPAYALYLVAVAQSRSTWLPSSAIGVVTAVTGLGLVVAGGAPKAAAPEWLLGVDKMLIGVAALGGAWTVGRAVRERRIYAAHDAERMAAQAVSEERLRIARELHDVVTHNVGLIAVKAGVANHVLPTRPEEAYEALRVIETASRSALVEMRHLLGVLRSVDTPTLDPAPGISGLGALVEQARLAGVGVDLDVRVRSGDDDRQDRNGETDTTDGDVRESGRNGRGEVQESGVTGPGDVREFGGTGPSDVLEASQTGRRNLRKSAQGRSPSEPSPVDDVEVGLRAEGSAGGVRPRTERGGAGGARRLPEGVELSVYRIVQEALTNVVKHAAPARCWVSVVDDGRSVRIEIRDDGPGHRTVPGEGLGHGLIGMRERVMMYGGVFEAGGLPQRGFRVSAELPYRRAS</sequence>
<dbReference type="GO" id="GO:0005524">
    <property type="term" value="F:ATP binding"/>
    <property type="evidence" value="ECO:0007669"/>
    <property type="project" value="UniProtKB-KW"/>
</dbReference>
<name>A0A918ABQ5_9ACTN</name>
<evidence type="ECO:0000256" key="5">
    <source>
        <dbReference type="ARBA" id="ARBA00022741"/>
    </source>
</evidence>
<feature type="region of interest" description="Disordered" evidence="9">
    <location>
        <begin position="349"/>
        <end position="458"/>
    </location>
</feature>